<dbReference type="GeneID" id="37161963"/>
<proteinExistence type="predicted"/>
<feature type="compositionally biased region" description="Polar residues" evidence="1">
    <location>
        <begin position="98"/>
        <end position="109"/>
    </location>
</feature>
<dbReference type="EMBL" id="KZ825057">
    <property type="protein sequence ID" value="RAH60464.1"/>
    <property type="molecule type" value="Genomic_DNA"/>
</dbReference>
<dbReference type="Proteomes" id="UP000249526">
    <property type="component" value="Unassembled WGS sequence"/>
</dbReference>
<feature type="compositionally biased region" description="Basic and acidic residues" evidence="1">
    <location>
        <begin position="84"/>
        <end position="94"/>
    </location>
</feature>
<dbReference type="AlphaFoldDB" id="A0A8G1R929"/>
<organism evidence="2 3">
    <name type="scientific">Aspergillus piperis CBS 112811</name>
    <dbReference type="NCBI Taxonomy" id="1448313"/>
    <lineage>
        <taxon>Eukaryota</taxon>
        <taxon>Fungi</taxon>
        <taxon>Dikarya</taxon>
        <taxon>Ascomycota</taxon>
        <taxon>Pezizomycotina</taxon>
        <taxon>Eurotiomycetes</taxon>
        <taxon>Eurotiomycetidae</taxon>
        <taxon>Eurotiales</taxon>
        <taxon>Aspergillaceae</taxon>
        <taxon>Aspergillus</taxon>
        <taxon>Aspergillus subgen. Circumdati</taxon>
    </lineage>
</organism>
<protein>
    <submittedName>
        <fullName evidence="2">Uncharacterized protein</fullName>
    </submittedName>
</protein>
<evidence type="ECO:0000256" key="1">
    <source>
        <dbReference type="SAM" id="MobiDB-lite"/>
    </source>
</evidence>
<keyword evidence="3" id="KW-1185">Reference proteome</keyword>
<evidence type="ECO:0000313" key="2">
    <source>
        <dbReference type="EMBL" id="RAH60464.1"/>
    </source>
</evidence>
<reference evidence="2 3" key="1">
    <citation type="submission" date="2018-02" db="EMBL/GenBank/DDBJ databases">
        <title>The genomes of Aspergillus section Nigri reveals drivers in fungal speciation.</title>
        <authorList>
            <consortium name="DOE Joint Genome Institute"/>
            <person name="Vesth T.C."/>
            <person name="Nybo J."/>
            <person name="Theobald S."/>
            <person name="Brandl J."/>
            <person name="Frisvad J.C."/>
            <person name="Nielsen K.F."/>
            <person name="Lyhne E.K."/>
            <person name="Kogle M.E."/>
            <person name="Kuo A."/>
            <person name="Riley R."/>
            <person name="Clum A."/>
            <person name="Nolan M."/>
            <person name="Lipzen A."/>
            <person name="Salamov A."/>
            <person name="Henrissat B."/>
            <person name="Wiebenga A."/>
            <person name="De vries R.P."/>
            <person name="Grigoriev I.V."/>
            <person name="Mortensen U.H."/>
            <person name="Andersen M.R."/>
            <person name="Baker S.E."/>
        </authorList>
    </citation>
    <scope>NUCLEOTIDE SEQUENCE [LARGE SCALE GENOMIC DNA]</scope>
    <source>
        <strain evidence="2 3">CBS 112811</strain>
    </source>
</reference>
<feature type="region of interest" description="Disordered" evidence="1">
    <location>
        <begin position="84"/>
        <end position="117"/>
    </location>
</feature>
<evidence type="ECO:0000313" key="3">
    <source>
        <dbReference type="Proteomes" id="UP000249526"/>
    </source>
</evidence>
<gene>
    <name evidence="2" type="ORF">BO85DRAFT_436119</name>
</gene>
<accession>A0A8G1R929</accession>
<name>A0A8G1R929_9EURO</name>
<dbReference type="RefSeq" id="XP_025518386.1">
    <property type="nucleotide sequence ID" value="XM_025658561.1"/>
</dbReference>
<sequence>MSRVGGICICESSVPLSSSSTTLRARARARTQPYETAGGWVGGWGGCGLNRYRSHVSLQVSENRNALHGLMCCTHCLTSMEQKTAGKVDDDTHHKNAKNISHTSLSMSQRAKRKLVK</sequence>